<dbReference type="Gene3D" id="3.60.10.10">
    <property type="entry name" value="Endonuclease/exonuclease/phosphatase"/>
    <property type="match status" value="1"/>
</dbReference>
<dbReference type="InterPro" id="IPR053911">
    <property type="entry name" value="PGAP2IP_TM_2nd"/>
</dbReference>
<dbReference type="Pfam" id="PF23021">
    <property type="entry name" value="6TM_2nd_PGAP2IP"/>
    <property type="match status" value="1"/>
</dbReference>
<evidence type="ECO:0000259" key="3">
    <source>
        <dbReference type="Pfam" id="PF23226"/>
    </source>
</evidence>
<evidence type="ECO:0000259" key="2">
    <source>
        <dbReference type="Pfam" id="PF23021"/>
    </source>
</evidence>
<organism evidence="4 5">
    <name type="scientific">Saitozyma podzolica</name>
    <dbReference type="NCBI Taxonomy" id="1890683"/>
    <lineage>
        <taxon>Eukaryota</taxon>
        <taxon>Fungi</taxon>
        <taxon>Dikarya</taxon>
        <taxon>Basidiomycota</taxon>
        <taxon>Agaricomycotina</taxon>
        <taxon>Tremellomycetes</taxon>
        <taxon>Tremellales</taxon>
        <taxon>Trimorphomycetaceae</taxon>
        <taxon>Saitozyma</taxon>
    </lineage>
</organism>
<dbReference type="GO" id="GO:0031505">
    <property type="term" value="P:fungal-type cell wall organization"/>
    <property type="evidence" value="ECO:0007669"/>
    <property type="project" value="TreeGrafter"/>
</dbReference>
<feature type="transmembrane region" description="Helical" evidence="1">
    <location>
        <begin position="170"/>
        <end position="191"/>
    </location>
</feature>
<evidence type="ECO:0000313" key="4">
    <source>
        <dbReference type="EMBL" id="RSH91367.1"/>
    </source>
</evidence>
<dbReference type="EMBL" id="RSCD01000008">
    <property type="protein sequence ID" value="RSH91367.1"/>
    <property type="molecule type" value="Genomic_DNA"/>
</dbReference>
<dbReference type="InterPro" id="IPR036691">
    <property type="entry name" value="Endo/exonu/phosph_ase_sf"/>
</dbReference>
<dbReference type="OrthoDB" id="68581at2759"/>
<dbReference type="GO" id="GO:0005783">
    <property type="term" value="C:endoplasmic reticulum"/>
    <property type="evidence" value="ECO:0007669"/>
    <property type="project" value="TreeGrafter"/>
</dbReference>
<keyword evidence="1" id="KW-0472">Membrane</keyword>
<keyword evidence="5" id="KW-1185">Reference proteome</keyword>
<keyword evidence="1" id="KW-0812">Transmembrane</keyword>
<dbReference type="SUPFAM" id="SSF56219">
    <property type="entry name" value="DNase I-like"/>
    <property type="match status" value="1"/>
</dbReference>
<dbReference type="Pfam" id="PF23226">
    <property type="entry name" value="Exo_endo_phos_PGAP2IP"/>
    <property type="match status" value="1"/>
</dbReference>
<feature type="transmembrane region" description="Helical" evidence="1">
    <location>
        <begin position="137"/>
        <end position="158"/>
    </location>
</feature>
<feature type="transmembrane region" description="Helical" evidence="1">
    <location>
        <begin position="242"/>
        <end position="259"/>
    </location>
</feature>
<evidence type="ECO:0000256" key="1">
    <source>
        <dbReference type="SAM" id="Phobius"/>
    </source>
</evidence>
<comment type="caution">
    <text evidence="4">The sequence shown here is derived from an EMBL/GenBank/DDBJ whole genome shotgun (WGS) entry which is preliminary data.</text>
</comment>
<dbReference type="PANTHER" id="PTHR14859:SF1">
    <property type="entry name" value="PGAP2-INTERACTING PROTEIN"/>
    <property type="match status" value="1"/>
</dbReference>
<accession>A0A427YJX0</accession>
<dbReference type="GO" id="GO:0006506">
    <property type="term" value="P:GPI anchor biosynthetic process"/>
    <property type="evidence" value="ECO:0007669"/>
    <property type="project" value="TreeGrafter"/>
</dbReference>
<dbReference type="GO" id="GO:0016020">
    <property type="term" value="C:membrane"/>
    <property type="evidence" value="ECO:0007669"/>
    <property type="project" value="GOC"/>
</dbReference>
<feature type="transmembrane region" description="Helical" evidence="1">
    <location>
        <begin position="103"/>
        <end position="131"/>
    </location>
</feature>
<dbReference type="InterPro" id="IPR051916">
    <property type="entry name" value="GPI-anchor_lipid_remodeler"/>
</dbReference>
<feature type="domain" description="PGAP2IP second transmembrane" evidence="2">
    <location>
        <begin position="61"/>
        <end position="218"/>
    </location>
</feature>
<dbReference type="AlphaFoldDB" id="A0A427YJX0"/>
<dbReference type="InterPro" id="IPR057315">
    <property type="entry name" value="Exo_endo_phos_PGAP2IP_C"/>
</dbReference>
<keyword evidence="1" id="KW-1133">Transmembrane helix</keyword>
<sequence>MVLKHVNSSTNPFWCVAAEGRWSVLGMVISAAAVAELATRPGGGFPIAPVTREFIRATAAQQVAIGMGFGSLVHLIHTFATDGGTIISWTWTGFPVTGPTHPAACLVIAVACAACVAPAWWPIGVIGAVVLYRYPDWIGFVGGLALVWYLVAALPGYLRAVSLCPGAIGWGLLLYCVLGVVSVVTTAYAFVPFGNLVRERTDLVLGFSMAWVVAGNLAAGMVRMPQGLLERSNRRIRRVKMWTGVTAVLLGLAAFATSYSELSTEAPKPYAETGRVFSGGIWTGQSETHDGAHQGYGGGRGRAARVGSDLTRVIAEELGYYVDLGPGPNKHTWGAALLSKYPIVNSTHHLLPSPHGELAPAIHATLDVYGERIDVFVSHNGQEEDALDRELQTTEIARLLRATEEVPTVFLGYLVTHPGDQRPWPYQILMEDGRMNDIEMGLWRVAFARVNEGDISDTELQVGKFVLPQPGATAVYESNEEMYWHVGEDDIPKVWRMPAMFRDEGVRLGVGLQDQEDRSSVWGTTGGAEGQTQLDLLDVRVANALRQVL</sequence>
<reference evidence="4 5" key="1">
    <citation type="submission" date="2018-11" db="EMBL/GenBank/DDBJ databases">
        <title>Genome sequence of Saitozyma podzolica DSM 27192.</title>
        <authorList>
            <person name="Aliyu H."/>
            <person name="Gorte O."/>
            <person name="Ochsenreither K."/>
        </authorList>
    </citation>
    <scope>NUCLEOTIDE SEQUENCE [LARGE SCALE GENOMIC DNA]</scope>
    <source>
        <strain evidence="4 5">DSM 27192</strain>
    </source>
</reference>
<feature type="transmembrane region" description="Helical" evidence="1">
    <location>
        <begin position="203"/>
        <end position="222"/>
    </location>
</feature>
<dbReference type="Proteomes" id="UP000279259">
    <property type="component" value="Unassembled WGS sequence"/>
</dbReference>
<name>A0A427YJX0_9TREE</name>
<evidence type="ECO:0000313" key="5">
    <source>
        <dbReference type="Proteomes" id="UP000279259"/>
    </source>
</evidence>
<dbReference type="PANTHER" id="PTHR14859">
    <property type="entry name" value="CALCOFLUOR WHITE HYPERSENSITIVE PROTEIN PRECURSOR"/>
    <property type="match status" value="1"/>
</dbReference>
<protein>
    <submittedName>
        <fullName evidence="4">Uncharacterized protein</fullName>
    </submittedName>
</protein>
<proteinExistence type="predicted"/>
<dbReference type="STRING" id="1890683.A0A427YJX0"/>
<gene>
    <name evidence="4" type="ORF">EHS25_009666</name>
</gene>
<feature type="domain" description="PGAP2IP C-terminal nuclease-like" evidence="3">
    <location>
        <begin position="308"/>
        <end position="483"/>
    </location>
</feature>